<dbReference type="Proteomes" id="UP000249390">
    <property type="component" value="Unassembled WGS sequence"/>
</dbReference>
<gene>
    <name evidence="3" type="ORF">DM860_015831</name>
</gene>
<dbReference type="InterPro" id="IPR018613">
    <property type="entry name" value="Ccdc97-like"/>
</dbReference>
<protein>
    <recommendedName>
        <fullName evidence="2">CCD97-like C-terminal domain-containing protein</fullName>
    </recommendedName>
</protein>
<evidence type="ECO:0000259" key="2">
    <source>
        <dbReference type="Pfam" id="PF09747"/>
    </source>
</evidence>
<dbReference type="Pfam" id="PF09747">
    <property type="entry name" value="CCD97-like_C"/>
    <property type="match status" value="1"/>
</dbReference>
<evidence type="ECO:0000256" key="1">
    <source>
        <dbReference type="SAM" id="MobiDB-lite"/>
    </source>
</evidence>
<feature type="region of interest" description="Disordered" evidence="1">
    <location>
        <begin position="253"/>
        <end position="272"/>
    </location>
</feature>
<feature type="region of interest" description="Disordered" evidence="1">
    <location>
        <begin position="198"/>
        <end position="248"/>
    </location>
</feature>
<organism evidence="3 4">
    <name type="scientific">Cuscuta australis</name>
    <dbReference type="NCBI Taxonomy" id="267555"/>
    <lineage>
        <taxon>Eukaryota</taxon>
        <taxon>Viridiplantae</taxon>
        <taxon>Streptophyta</taxon>
        <taxon>Embryophyta</taxon>
        <taxon>Tracheophyta</taxon>
        <taxon>Spermatophyta</taxon>
        <taxon>Magnoliopsida</taxon>
        <taxon>eudicotyledons</taxon>
        <taxon>Gunneridae</taxon>
        <taxon>Pentapetalae</taxon>
        <taxon>asterids</taxon>
        <taxon>lamiids</taxon>
        <taxon>Solanales</taxon>
        <taxon>Convolvulaceae</taxon>
        <taxon>Cuscuteae</taxon>
        <taxon>Cuscuta</taxon>
        <taxon>Cuscuta subgen. Grammica</taxon>
        <taxon>Cuscuta sect. Cleistogrammica</taxon>
    </lineage>
</organism>
<name>A0A328DY71_9ASTE</name>
<comment type="caution">
    <text evidence="3">The sequence shown here is derived from an EMBL/GenBank/DDBJ whole genome shotgun (WGS) entry which is preliminary data.</text>
</comment>
<evidence type="ECO:0000313" key="3">
    <source>
        <dbReference type="EMBL" id="RAL50684.1"/>
    </source>
</evidence>
<dbReference type="InterPro" id="IPR040233">
    <property type="entry name" value="CCD97-like_C"/>
</dbReference>
<reference evidence="3 4" key="1">
    <citation type="submission" date="2018-06" db="EMBL/GenBank/DDBJ databases">
        <title>The Genome of Cuscuta australis (Dodder) Provides Insight into the Evolution of Plant Parasitism.</title>
        <authorList>
            <person name="Liu H."/>
        </authorList>
    </citation>
    <scope>NUCLEOTIDE SEQUENCE [LARGE SCALE GENOMIC DNA]</scope>
    <source>
        <strain evidence="4">cv. Yunnan</strain>
        <tissue evidence="3">Vines</tissue>
    </source>
</reference>
<accession>A0A328DY71</accession>
<proteinExistence type="predicted"/>
<evidence type="ECO:0000313" key="4">
    <source>
        <dbReference type="Proteomes" id="UP000249390"/>
    </source>
</evidence>
<sequence length="338" mass="39085">MVEQRSMAETVSGGTMETISDRLSRLENLYFPLAVKSSTATSSCRKSLLLDLLSRDAPLFLERYGSLLTKEELREFEVLKDDYEINWHLKHLRSLISPTEAELKSRSAKVKNRRRAYMDKLVSGGQYFSEDAMREREPYLHHEYIGKFQDPVGRRMARPGERWSETLMRLSEEAVLVEKIKNEQQKLGVAQSDWIGFGRDAHEEEVKDEAEKEEEEDYDDDDDDDEEDDDDGDEGKDSGEEDEKDKKNTIADGLEIHSGGHGSSSNLPPATMRPTEVDILSAEDMQDRMDQFTNIMQHKFLLGVDNWDYSKIDEDESLDDHWLKEANYDAEEKYFDDV</sequence>
<keyword evidence="4" id="KW-1185">Reference proteome</keyword>
<dbReference type="EMBL" id="NQVE01000056">
    <property type="protein sequence ID" value="RAL50684.1"/>
    <property type="molecule type" value="Genomic_DNA"/>
</dbReference>
<dbReference type="PANTHER" id="PTHR31840">
    <property type="entry name" value="COILED-COIL DOMAIN-CONTAINING PROTEIN 97"/>
    <property type="match status" value="1"/>
</dbReference>
<feature type="domain" description="CCD97-like C-terminal" evidence="2">
    <location>
        <begin position="112"/>
        <end position="337"/>
    </location>
</feature>
<dbReference type="AlphaFoldDB" id="A0A328DY71"/>
<feature type="compositionally biased region" description="Acidic residues" evidence="1">
    <location>
        <begin position="206"/>
        <end position="243"/>
    </location>
</feature>
<dbReference type="PANTHER" id="PTHR31840:SF1">
    <property type="entry name" value="COILED-COIL DOMAIN-CONTAINING PROTEIN 97"/>
    <property type="match status" value="1"/>
</dbReference>